<feature type="signal peptide" evidence="1">
    <location>
        <begin position="1"/>
        <end position="19"/>
    </location>
</feature>
<sequence>MYTRHSIFAVALILMQASLKQLKHLSLPTRCTRRNLHKMRSIWYSKLKINKIIKIKTKDLEKQLSVDRDQW</sequence>
<protein>
    <submittedName>
        <fullName evidence="2">Putative secreted peptide</fullName>
    </submittedName>
</protein>
<evidence type="ECO:0000256" key="1">
    <source>
        <dbReference type="SAM" id="SignalP"/>
    </source>
</evidence>
<reference evidence="2" key="1">
    <citation type="submission" date="2018-01" db="EMBL/GenBank/DDBJ databases">
        <title>An insight into the sialome of Amazonian anophelines.</title>
        <authorList>
            <person name="Ribeiro J.M."/>
            <person name="Scarpassa V."/>
            <person name="Calvo E."/>
        </authorList>
    </citation>
    <scope>NUCLEOTIDE SEQUENCE</scope>
    <source>
        <tissue evidence="2">Salivary glands</tissue>
    </source>
</reference>
<name>A0A2M3ZUQ9_9DIPT</name>
<proteinExistence type="predicted"/>
<keyword evidence="1" id="KW-0732">Signal</keyword>
<dbReference type="AlphaFoldDB" id="A0A2M3ZUQ9"/>
<dbReference type="EMBL" id="GGFM01011556">
    <property type="protein sequence ID" value="MBW32307.1"/>
    <property type="molecule type" value="Transcribed_RNA"/>
</dbReference>
<evidence type="ECO:0000313" key="2">
    <source>
        <dbReference type="EMBL" id="MBW32307.1"/>
    </source>
</evidence>
<organism evidence="2">
    <name type="scientific">Anopheles braziliensis</name>
    <dbReference type="NCBI Taxonomy" id="58242"/>
    <lineage>
        <taxon>Eukaryota</taxon>
        <taxon>Metazoa</taxon>
        <taxon>Ecdysozoa</taxon>
        <taxon>Arthropoda</taxon>
        <taxon>Hexapoda</taxon>
        <taxon>Insecta</taxon>
        <taxon>Pterygota</taxon>
        <taxon>Neoptera</taxon>
        <taxon>Endopterygota</taxon>
        <taxon>Diptera</taxon>
        <taxon>Nematocera</taxon>
        <taxon>Culicoidea</taxon>
        <taxon>Culicidae</taxon>
        <taxon>Anophelinae</taxon>
        <taxon>Anopheles</taxon>
    </lineage>
</organism>
<feature type="chain" id="PRO_5014863044" evidence="1">
    <location>
        <begin position="20"/>
        <end position="71"/>
    </location>
</feature>
<accession>A0A2M3ZUQ9</accession>